<dbReference type="HOGENOM" id="CLU_307407_0_0_1"/>
<feature type="compositionally biased region" description="Basic and acidic residues" evidence="1">
    <location>
        <begin position="517"/>
        <end position="528"/>
    </location>
</feature>
<dbReference type="AlphaFoldDB" id="K1VTU8"/>
<name>K1VTU8_TRIAC</name>
<comment type="caution">
    <text evidence="2">The sequence shown here is derived from an EMBL/GenBank/DDBJ whole genome shotgun (WGS) entry which is preliminary data.</text>
</comment>
<evidence type="ECO:0000313" key="2">
    <source>
        <dbReference type="EMBL" id="EKD03981.1"/>
    </source>
</evidence>
<feature type="compositionally biased region" description="Basic and acidic residues" evidence="1">
    <location>
        <begin position="536"/>
        <end position="546"/>
    </location>
</feature>
<sequence>MVPATKFKPLYKEDHEKQREAEEEILKADRHRFGMSEEEREALCQMMEQALKALDFSFEEMHGLASESIGTQGGTTSRNVLKVSLGWHLLALEMSAGKLNFDGNSFKWGARPRYLGCIGGKRRQPHSPPGRPTVHSVVQPDPTSAGRFAALPQQIRDLNECLLGAALIHLKAAGFAHIMGVNVVHKVDSKVTNPILFPQEIRRIVATKSEAFTIVRQSNVWSHSEPLWLQNTSYRYFLDFVQGSNVGLQFSSTFTKGGERYKMHIFVLDFENVSPLIMRLCHPLGSNTVLLPSRTARQRGLVHTHYQQDAGQPPIDRFYTAVRAIPFTNDVGVQIPGQALSCKQYPVEKFNKVRLLDLVKVAASKLLSDPFNPYSIAKPYMRNDRPTVMEIKPVGHRQMSEVPTTKADLAEEERSYELAYGFMENMIHKHVSTLLRLINITCPSIAAITLVVTHHVAKQARAVAHLVVGYEDFGHSDNVGIVGGIKLLCDLGIPSESWKLKWVGEAGMFSPQTPGETSDHRPGDDRRPTSSRRGRTSREPQREAREAALQSRPHQHPIHHPLPAPPYRYEVMILLALAKTRPDLTTLAHVKEAFLQWVDSPSSPLYRSTAALAALKAEAVDPVSTPSAMNRTKASVVQAARAQYAETLNLAAELGFGHATMTILSTADWLVRGYVGLSSPVAAKADGVNHLTGNDIVKKLIKIVKQEGEARARAGKVGRNWTQREDQVIAKLLRECIDRKGEGAEFSYAEATDLLPTRSRDAITSRIGQNRACFLDLVKELGSSTYVAQVPTKGKTRALAAMTDGGDGRPSKRRR</sequence>
<evidence type="ECO:0000313" key="3">
    <source>
        <dbReference type="Proteomes" id="UP000006757"/>
    </source>
</evidence>
<organism evidence="2 3">
    <name type="scientific">Trichosporon asahii var. asahii (strain CBS 8904)</name>
    <name type="common">Yeast</name>
    <dbReference type="NCBI Taxonomy" id="1220162"/>
    <lineage>
        <taxon>Eukaryota</taxon>
        <taxon>Fungi</taxon>
        <taxon>Dikarya</taxon>
        <taxon>Basidiomycota</taxon>
        <taxon>Agaricomycotina</taxon>
        <taxon>Tremellomycetes</taxon>
        <taxon>Trichosporonales</taxon>
        <taxon>Trichosporonaceae</taxon>
        <taxon>Trichosporon</taxon>
    </lineage>
</organism>
<reference evidence="2 3" key="1">
    <citation type="journal article" date="2012" name="Eukaryot. Cell">
        <title>Genome sequence of the Trichosporon asahii environmental strain CBS 8904.</title>
        <authorList>
            <person name="Yang R.Y."/>
            <person name="Li H.T."/>
            <person name="Zhu H."/>
            <person name="Zhou G.P."/>
            <person name="Wang M."/>
            <person name="Wang L."/>
        </authorList>
    </citation>
    <scope>NUCLEOTIDE SEQUENCE [LARGE SCALE GENOMIC DNA]</scope>
    <source>
        <strain evidence="2 3">CBS 8904</strain>
    </source>
</reference>
<proteinExistence type="predicted"/>
<accession>K1VTU8</accession>
<feature type="region of interest" description="Disordered" evidence="1">
    <location>
        <begin position="509"/>
        <end position="562"/>
    </location>
</feature>
<evidence type="ECO:0000256" key="1">
    <source>
        <dbReference type="SAM" id="MobiDB-lite"/>
    </source>
</evidence>
<dbReference type="Proteomes" id="UP000006757">
    <property type="component" value="Unassembled WGS sequence"/>
</dbReference>
<dbReference type="EMBL" id="AMBO01000237">
    <property type="protein sequence ID" value="EKD03981.1"/>
    <property type="molecule type" value="Genomic_DNA"/>
</dbReference>
<gene>
    <name evidence="2" type="ORF">A1Q2_01655</name>
</gene>
<keyword evidence="3" id="KW-1185">Reference proteome</keyword>
<protein>
    <submittedName>
        <fullName evidence="2">Uncharacterized protein</fullName>
    </submittedName>
</protein>
<dbReference type="InParanoid" id="K1VTU8"/>